<keyword evidence="1" id="KW-0472">Membrane</keyword>
<accession>Q47FJ5</accession>
<dbReference type="eggNOG" id="COG4327">
    <property type="taxonomic scope" value="Bacteria"/>
</dbReference>
<dbReference type="Pfam" id="PF13937">
    <property type="entry name" value="DUF4212"/>
    <property type="match status" value="1"/>
</dbReference>
<dbReference type="AlphaFoldDB" id="Q47FJ5"/>
<feature type="transmembrane region" description="Helical" evidence="1">
    <location>
        <begin position="45"/>
        <end position="67"/>
    </location>
</feature>
<evidence type="ECO:0000313" key="3">
    <source>
        <dbReference type="EMBL" id="AAZ46386.1"/>
    </source>
</evidence>
<dbReference type="KEGG" id="dar:Daro_1638"/>
<keyword evidence="1" id="KW-0812">Transmembrane</keyword>
<dbReference type="InterPro" id="IPR019886">
    <property type="entry name" value="Na_symporter_ssu"/>
</dbReference>
<evidence type="ECO:0000259" key="2">
    <source>
        <dbReference type="Pfam" id="PF13937"/>
    </source>
</evidence>
<sequence>MMAKADAYWRRTKRLTFTLLLCWVSLTFGVTWFSREVNEMVFLGFPLGFYMAAQGSLVIFLLIIWWYNRRMRKIDAEFGVDED</sequence>
<feature type="domain" description="Sodium symporter small subunit" evidence="2">
    <location>
        <begin position="6"/>
        <end position="81"/>
    </location>
</feature>
<dbReference type="STRING" id="159087.Daro_1638"/>
<dbReference type="OrthoDB" id="9797746at2"/>
<evidence type="ECO:0000256" key="1">
    <source>
        <dbReference type="SAM" id="Phobius"/>
    </source>
</evidence>
<protein>
    <submittedName>
        <fullName evidence="3">Membrane protein</fullName>
    </submittedName>
</protein>
<keyword evidence="1" id="KW-1133">Transmembrane helix</keyword>
<organism evidence="3">
    <name type="scientific">Dechloromonas aromatica (strain RCB)</name>
    <dbReference type="NCBI Taxonomy" id="159087"/>
    <lineage>
        <taxon>Bacteria</taxon>
        <taxon>Pseudomonadati</taxon>
        <taxon>Pseudomonadota</taxon>
        <taxon>Betaproteobacteria</taxon>
        <taxon>Rhodocyclales</taxon>
        <taxon>Azonexaceae</taxon>
        <taxon>Dechloromonas</taxon>
    </lineage>
</organism>
<gene>
    <name evidence="3" type="ordered locus">Daro_1638</name>
</gene>
<proteinExistence type="predicted"/>
<reference evidence="3" key="1">
    <citation type="submission" date="2005-08" db="EMBL/GenBank/DDBJ databases">
        <title>Complete sequence of Dechloromonas aromatica RCB.</title>
        <authorList>
            <person name="Salinero K.K."/>
            <person name="Copeland A."/>
            <person name="Lucas S."/>
            <person name="Lapidus A."/>
            <person name="Barry K."/>
            <person name="Detter J.C."/>
            <person name="Glavina T."/>
            <person name="Hammon N."/>
            <person name="Israni S."/>
            <person name="Pitluck S."/>
            <person name="Di Bartolo G."/>
            <person name="Trong S."/>
            <person name="Schmutz J."/>
            <person name="Larimer F."/>
            <person name="Land M."/>
            <person name="Ivanova N."/>
            <person name="Richardson P."/>
        </authorList>
    </citation>
    <scope>NUCLEOTIDE SEQUENCE</scope>
    <source>
        <strain evidence="3">RCB</strain>
    </source>
</reference>
<name>Q47FJ5_DECAR</name>
<dbReference type="HOGENOM" id="CLU_140854_3_1_4"/>
<dbReference type="NCBIfam" id="TIGR03647">
    <property type="entry name" value="Na_symport_sm"/>
    <property type="match status" value="1"/>
</dbReference>
<dbReference type="EMBL" id="CP000089">
    <property type="protein sequence ID" value="AAZ46386.1"/>
    <property type="molecule type" value="Genomic_DNA"/>
</dbReference>